<protein>
    <recommendedName>
        <fullName evidence="3">DUF4367 domain-containing protein</fullName>
    </recommendedName>
</protein>
<dbReference type="EMBL" id="FOTR01000002">
    <property type="protein sequence ID" value="SFL58799.1"/>
    <property type="molecule type" value="Genomic_DNA"/>
</dbReference>
<reference evidence="2" key="1">
    <citation type="submission" date="2016-10" db="EMBL/GenBank/DDBJ databases">
        <authorList>
            <person name="Varghese N."/>
            <person name="Submissions S."/>
        </authorList>
    </citation>
    <scope>NUCLEOTIDE SEQUENCE [LARGE SCALE GENOMIC DNA]</scope>
    <source>
        <strain evidence="2">CGMCC 1.4250</strain>
    </source>
</reference>
<proteinExistence type="predicted"/>
<evidence type="ECO:0000313" key="1">
    <source>
        <dbReference type="EMBL" id="SFL58799.1"/>
    </source>
</evidence>
<organism evidence="1 2">
    <name type="scientific">Gracilibacillus orientalis</name>
    <dbReference type="NCBI Taxonomy" id="334253"/>
    <lineage>
        <taxon>Bacteria</taxon>
        <taxon>Bacillati</taxon>
        <taxon>Bacillota</taxon>
        <taxon>Bacilli</taxon>
        <taxon>Bacillales</taxon>
        <taxon>Bacillaceae</taxon>
        <taxon>Gracilibacillus</taxon>
    </lineage>
</organism>
<dbReference type="OrthoDB" id="2965639at2"/>
<sequence length="171" mass="19999">MSNGALDTRNLEVEQEDINTRYKPVEKEIAEEALPYEMKYPSYFPFENEKTKVVITGWENSEERVVTSIRYPSIEEGAKWQEGSITQAAIPNVNYTIANFDRYYSKYSDTNGYNEIEIKDGITGLFKVNKEINGAELYWFYEEKEYALQLMYFSENNEELKAELIKIANSM</sequence>
<keyword evidence="2" id="KW-1185">Reference proteome</keyword>
<accession>A0A1I4IWQ5</accession>
<gene>
    <name evidence="1" type="ORF">SAMN04487943_102341</name>
</gene>
<dbReference type="Proteomes" id="UP000198565">
    <property type="component" value="Unassembled WGS sequence"/>
</dbReference>
<dbReference type="RefSeq" id="WP_091482097.1">
    <property type="nucleotide sequence ID" value="NZ_FOTR01000002.1"/>
</dbReference>
<evidence type="ECO:0008006" key="3">
    <source>
        <dbReference type="Google" id="ProtNLM"/>
    </source>
</evidence>
<name>A0A1I4IWQ5_9BACI</name>
<dbReference type="AlphaFoldDB" id="A0A1I4IWQ5"/>
<evidence type="ECO:0000313" key="2">
    <source>
        <dbReference type="Proteomes" id="UP000198565"/>
    </source>
</evidence>